<sequence length="149" mass="16878">MAWEYRTLISGGGYMLTNADITIYNRKRNPETKKMVYCRTVLKGVHWYTDQKVAVGENGLKSADLYKIRVPMDNRRNHYLAPGEYTALPWGEHTRYWTAENGDLFAKGAVELEITKPSDLQSLHIPWGTVVSHSDNRCGGLPHIRIGGA</sequence>
<protein>
    <submittedName>
        <fullName evidence="1">Uncharacterized protein</fullName>
    </submittedName>
</protein>
<dbReference type="EMBL" id="BK015068">
    <property type="protein sequence ID" value="DAD89763.1"/>
    <property type="molecule type" value="Genomic_DNA"/>
</dbReference>
<name>A0A8S5N6J5_9CAUD</name>
<dbReference type="InterPro" id="IPR046639">
    <property type="entry name" value="DUF6751"/>
</dbReference>
<evidence type="ECO:0000313" key="1">
    <source>
        <dbReference type="EMBL" id="DAD89763.1"/>
    </source>
</evidence>
<proteinExistence type="predicted"/>
<reference evidence="1" key="1">
    <citation type="journal article" date="2021" name="Proc. Natl. Acad. Sci. U.S.A.">
        <title>A Catalog of Tens of Thousands of Viruses from Human Metagenomes Reveals Hidden Associations with Chronic Diseases.</title>
        <authorList>
            <person name="Tisza M.J."/>
            <person name="Buck C.B."/>
        </authorList>
    </citation>
    <scope>NUCLEOTIDE SEQUENCE</scope>
    <source>
        <strain evidence="1">CtWDo30</strain>
    </source>
</reference>
<dbReference type="Pfam" id="PF20536">
    <property type="entry name" value="DUF6751"/>
    <property type="match status" value="1"/>
</dbReference>
<organism evidence="1">
    <name type="scientific">Siphoviridae sp. ctWDo30</name>
    <dbReference type="NCBI Taxonomy" id="2826360"/>
    <lineage>
        <taxon>Viruses</taxon>
        <taxon>Duplodnaviria</taxon>
        <taxon>Heunggongvirae</taxon>
        <taxon>Uroviricota</taxon>
        <taxon>Caudoviricetes</taxon>
    </lineage>
</organism>
<accession>A0A8S5N6J5</accession>